<evidence type="ECO:0000256" key="2">
    <source>
        <dbReference type="ARBA" id="ARBA00023125"/>
    </source>
</evidence>
<dbReference type="Proteomes" id="UP001500236">
    <property type="component" value="Unassembled WGS sequence"/>
</dbReference>
<keyword evidence="3" id="KW-0804">Transcription</keyword>
<dbReference type="RefSeq" id="WP_344682761.1">
    <property type="nucleotide sequence ID" value="NZ_BAAAVT010000002.1"/>
</dbReference>
<keyword evidence="6" id="KW-1185">Reference proteome</keyword>
<evidence type="ECO:0000313" key="6">
    <source>
        <dbReference type="Proteomes" id="UP001500236"/>
    </source>
</evidence>
<gene>
    <name evidence="5" type="ORF">GCM10010529_02720</name>
</gene>
<organism evidence="5 6">
    <name type="scientific">Nesterenkonia aethiopica</name>
    <dbReference type="NCBI Taxonomy" id="269144"/>
    <lineage>
        <taxon>Bacteria</taxon>
        <taxon>Bacillati</taxon>
        <taxon>Actinomycetota</taxon>
        <taxon>Actinomycetes</taxon>
        <taxon>Micrococcales</taxon>
        <taxon>Micrococcaceae</taxon>
        <taxon>Nesterenkonia</taxon>
    </lineage>
</organism>
<evidence type="ECO:0000256" key="3">
    <source>
        <dbReference type="ARBA" id="ARBA00023163"/>
    </source>
</evidence>
<protein>
    <recommendedName>
        <fullName evidence="4">HTH marR-type domain-containing protein</fullName>
    </recommendedName>
</protein>
<dbReference type="PROSITE" id="PS01117">
    <property type="entry name" value="HTH_MARR_1"/>
    <property type="match status" value="1"/>
</dbReference>
<dbReference type="SMART" id="SM00347">
    <property type="entry name" value="HTH_MARR"/>
    <property type="match status" value="1"/>
</dbReference>
<dbReference type="InterPro" id="IPR036390">
    <property type="entry name" value="WH_DNA-bd_sf"/>
</dbReference>
<accession>A0ABP6LSJ9</accession>
<dbReference type="InterPro" id="IPR039422">
    <property type="entry name" value="MarR/SlyA-like"/>
</dbReference>
<name>A0ABP6LSJ9_9MICC</name>
<dbReference type="SUPFAM" id="SSF46785">
    <property type="entry name" value="Winged helix' DNA-binding domain"/>
    <property type="match status" value="1"/>
</dbReference>
<dbReference type="Pfam" id="PF01047">
    <property type="entry name" value="MarR"/>
    <property type="match status" value="1"/>
</dbReference>
<sequence length="151" mass="17090">MASAQETAWARRANDAWEALLGAHSALMKQLTAADAWDEISIKEYDVLYSLSKCEAPQRLSELHQHVLLSQPALSRLVDRLVTRGLLARRPDPEDRRATRLSLTDEGRKVQRRVGRRHAVDVAGAMRARLDRDEIAQLERLCRKLSEGTNP</sequence>
<dbReference type="PANTHER" id="PTHR33164:SF43">
    <property type="entry name" value="HTH-TYPE TRANSCRIPTIONAL REPRESSOR YETL"/>
    <property type="match status" value="1"/>
</dbReference>
<dbReference type="InterPro" id="IPR036388">
    <property type="entry name" value="WH-like_DNA-bd_sf"/>
</dbReference>
<feature type="domain" description="HTH marR-type" evidence="4">
    <location>
        <begin position="13"/>
        <end position="147"/>
    </location>
</feature>
<evidence type="ECO:0000313" key="5">
    <source>
        <dbReference type="EMBL" id="GAA3052137.1"/>
    </source>
</evidence>
<evidence type="ECO:0000256" key="1">
    <source>
        <dbReference type="ARBA" id="ARBA00023015"/>
    </source>
</evidence>
<reference evidence="6" key="1">
    <citation type="journal article" date="2019" name="Int. J. Syst. Evol. Microbiol.">
        <title>The Global Catalogue of Microorganisms (GCM) 10K type strain sequencing project: providing services to taxonomists for standard genome sequencing and annotation.</title>
        <authorList>
            <consortium name="The Broad Institute Genomics Platform"/>
            <consortium name="The Broad Institute Genome Sequencing Center for Infectious Disease"/>
            <person name="Wu L."/>
            <person name="Ma J."/>
        </authorList>
    </citation>
    <scope>NUCLEOTIDE SEQUENCE [LARGE SCALE GENOMIC DNA]</scope>
    <source>
        <strain evidence="6">JCM 14309</strain>
    </source>
</reference>
<dbReference type="PROSITE" id="PS50995">
    <property type="entry name" value="HTH_MARR_2"/>
    <property type="match status" value="1"/>
</dbReference>
<dbReference type="EMBL" id="BAAAVT010000002">
    <property type="protein sequence ID" value="GAA3052137.1"/>
    <property type="molecule type" value="Genomic_DNA"/>
</dbReference>
<dbReference type="PRINTS" id="PR00598">
    <property type="entry name" value="HTHMARR"/>
</dbReference>
<dbReference type="InterPro" id="IPR000835">
    <property type="entry name" value="HTH_MarR-typ"/>
</dbReference>
<dbReference type="Gene3D" id="1.10.10.10">
    <property type="entry name" value="Winged helix-like DNA-binding domain superfamily/Winged helix DNA-binding domain"/>
    <property type="match status" value="1"/>
</dbReference>
<comment type="caution">
    <text evidence="5">The sequence shown here is derived from an EMBL/GenBank/DDBJ whole genome shotgun (WGS) entry which is preliminary data.</text>
</comment>
<evidence type="ECO:0000259" key="4">
    <source>
        <dbReference type="PROSITE" id="PS50995"/>
    </source>
</evidence>
<keyword evidence="2" id="KW-0238">DNA-binding</keyword>
<keyword evidence="1" id="KW-0805">Transcription regulation</keyword>
<dbReference type="InterPro" id="IPR023187">
    <property type="entry name" value="Tscrpt_reg_MarR-type_CS"/>
</dbReference>
<proteinExistence type="predicted"/>
<dbReference type="PANTHER" id="PTHR33164">
    <property type="entry name" value="TRANSCRIPTIONAL REGULATOR, MARR FAMILY"/>
    <property type="match status" value="1"/>
</dbReference>